<evidence type="ECO:0000313" key="2">
    <source>
        <dbReference type="EMBL" id="TNN79781.1"/>
    </source>
</evidence>
<gene>
    <name evidence="2" type="ORF">EYF80_010015</name>
</gene>
<comment type="caution">
    <text evidence="2">The sequence shown here is derived from an EMBL/GenBank/DDBJ whole genome shotgun (WGS) entry which is preliminary data.</text>
</comment>
<reference evidence="2 3" key="1">
    <citation type="submission" date="2019-03" db="EMBL/GenBank/DDBJ databases">
        <title>First draft genome of Liparis tanakae, snailfish: a comprehensive survey of snailfish specific genes.</title>
        <authorList>
            <person name="Kim W."/>
            <person name="Song I."/>
            <person name="Jeong J.-H."/>
            <person name="Kim D."/>
            <person name="Kim S."/>
            <person name="Ryu S."/>
            <person name="Song J.Y."/>
            <person name="Lee S.K."/>
        </authorList>
    </citation>
    <scope>NUCLEOTIDE SEQUENCE [LARGE SCALE GENOMIC DNA]</scope>
    <source>
        <tissue evidence="2">Muscle</tissue>
    </source>
</reference>
<dbReference type="Proteomes" id="UP000314294">
    <property type="component" value="Unassembled WGS sequence"/>
</dbReference>
<proteinExistence type="predicted"/>
<name>A0A4Z2IPN8_9TELE</name>
<keyword evidence="3" id="KW-1185">Reference proteome</keyword>
<organism evidence="2 3">
    <name type="scientific">Liparis tanakae</name>
    <name type="common">Tanaka's snailfish</name>
    <dbReference type="NCBI Taxonomy" id="230148"/>
    <lineage>
        <taxon>Eukaryota</taxon>
        <taxon>Metazoa</taxon>
        <taxon>Chordata</taxon>
        <taxon>Craniata</taxon>
        <taxon>Vertebrata</taxon>
        <taxon>Euteleostomi</taxon>
        <taxon>Actinopterygii</taxon>
        <taxon>Neopterygii</taxon>
        <taxon>Teleostei</taxon>
        <taxon>Neoteleostei</taxon>
        <taxon>Acanthomorphata</taxon>
        <taxon>Eupercaria</taxon>
        <taxon>Perciformes</taxon>
        <taxon>Cottioidei</taxon>
        <taxon>Cottales</taxon>
        <taxon>Liparidae</taxon>
        <taxon>Liparis</taxon>
    </lineage>
</organism>
<sequence>MDLPGDSQQVLDLCLPRHGESVARSGAEGEEEGTGQEITSKKHMNNMPHSPDTSTGSWRQQQLSNSQALKRFHLARQLPQGHIEQPQPSDKTATGQQNAYNSTWADSTERQDGLPCGRDVAMGDETSPRSRNGSVAAVRCRHVCLQRRRQYTEHAIYGEVIRHGRDGEKGGSMKREKE</sequence>
<feature type="compositionally biased region" description="Polar residues" evidence="1">
    <location>
        <begin position="1"/>
        <end position="10"/>
    </location>
</feature>
<feature type="compositionally biased region" description="Polar residues" evidence="1">
    <location>
        <begin position="47"/>
        <end position="68"/>
    </location>
</feature>
<feature type="compositionally biased region" description="Polar residues" evidence="1">
    <location>
        <begin position="86"/>
        <end position="106"/>
    </location>
</feature>
<accession>A0A4Z2IPN8</accession>
<evidence type="ECO:0000313" key="3">
    <source>
        <dbReference type="Proteomes" id="UP000314294"/>
    </source>
</evidence>
<protein>
    <submittedName>
        <fullName evidence="2">Uncharacterized protein</fullName>
    </submittedName>
</protein>
<dbReference type="EMBL" id="SRLO01000061">
    <property type="protein sequence ID" value="TNN79781.1"/>
    <property type="molecule type" value="Genomic_DNA"/>
</dbReference>
<evidence type="ECO:0000256" key="1">
    <source>
        <dbReference type="SAM" id="MobiDB-lite"/>
    </source>
</evidence>
<dbReference type="AlphaFoldDB" id="A0A4Z2IPN8"/>
<feature type="region of interest" description="Disordered" evidence="1">
    <location>
        <begin position="1"/>
        <end position="135"/>
    </location>
</feature>